<organism evidence="1 2">
    <name type="scientific">Tenebrio molitor</name>
    <name type="common">Yellow mealworm beetle</name>
    <dbReference type="NCBI Taxonomy" id="7067"/>
    <lineage>
        <taxon>Eukaryota</taxon>
        <taxon>Metazoa</taxon>
        <taxon>Ecdysozoa</taxon>
        <taxon>Arthropoda</taxon>
        <taxon>Hexapoda</taxon>
        <taxon>Insecta</taxon>
        <taxon>Pterygota</taxon>
        <taxon>Neoptera</taxon>
        <taxon>Endopterygota</taxon>
        <taxon>Coleoptera</taxon>
        <taxon>Polyphaga</taxon>
        <taxon>Cucujiformia</taxon>
        <taxon>Tenebrionidae</taxon>
        <taxon>Tenebrio</taxon>
    </lineage>
</organism>
<comment type="caution">
    <text evidence="1">The sequence shown here is derived from an EMBL/GenBank/DDBJ whole genome shotgun (WGS) entry which is preliminary data.</text>
</comment>
<gene>
    <name evidence="1" type="ORF">GEV33_000596</name>
</gene>
<dbReference type="AlphaFoldDB" id="A0A8J6HWW9"/>
<name>A0A8J6HWW9_TENMO</name>
<accession>A0A8J6HWW9</accession>
<reference evidence="1" key="2">
    <citation type="submission" date="2021-08" db="EMBL/GenBank/DDBJ databases">
        <authorList>
            <person name="Eriksson T."/>
        </authorList>
    </citation>
    <scope>NUCLEOTIDE SEQUENCE</scope>
    <source>
        <strain evidence="1">Stoneville</strain>
        <tissue evidence="1">Whole head</tissue>
    </source>
</reference>
<keyword evidence="2" id="KW-1185">Reference proteome</keyword>
<proteinExistence type="predicted"/>
<evidence type="ECO:0000313" key="2">
    <source>
        <dbReference type="Proteomes" id="UP000719412"/>
    </source>
</evidence>
<sequence>MLRKLNRELADLEMSGLIDGLLDAMEKNLDAFVESSQNLDLTRTLEQLSEIFEMVSKKVALQNVQKVTDRGSFDKLESSLHKCAEMCARILELEENTTAVVNLADLVKKYEETRRSALQKQKLIDTVHRNETHRLFKFLSEMYAEREKYANVA</sequence>
<evidence type="ECO:0000313" key="1">
    <source>
        <dbReference type="EMBL" id="KAH0822195.1"/>
    </source>
</evidence>
<protein>
    <submittedName>
        <fullName evidence="1">Uncharacterized protein</fullName>
    </submittedName>
</protein>
<dbReference type="EMBL" id="JABDTM020003730">
    <property type="protein sequence ID" value="KAH0822195.1"/>
    <property type="molecule type" value="Genomic_DNA"/>
</dbReference>
<reference evidence="1" key="1">
    <citation type="journal article" date="2020" name="J Insects Food Feed">
        <title>The yellow mealworm (Tenebrio molitor) genome: a resource for the emerging insects as food and feed industry.</title>
        <authorList>
            <person name="Eriksson T."/>
            <person name="Andere A."/>
            <person name="Kelstrup H."/>
            <person name="Emery V."/>
            <person name="Picard C."/>
        </authorList>
    </citation>
    <scope>NUCLEOTIDE SEQUENCE</scope>
    <source>
        <strain evidence="1">Stoneville</strain>
        <tissue evidence="1">Whole head</tissue>
    </source>
</reference>
<dbReference type="Proteomes" id="UP000719412">
    <property type="component" value="Unassembled WGS sequence"/>
</dbReference>